<dbReference type="AlphaFoldDB" id="A0AAP0EM13"/>
<evidence type="ECO:0000313" key="2">
    <source>
        <dbReference type="EMBL" id="KAK9094237.1"/>
    </source>
</evidence>
<name>A0AAP0EM13_9MAGN</name>
<organism evidence="2 3">
    <name type="scientific">Stephania cephalantha</name>
    <dbReference type="NCBI Taxonomy" id="152367"/>
    <lineage>
        <taxon>Eukaryota</taxon>
        <taxon>Viridiplantae</taxon>
        <taxon>Streptophyta</taxon>
        <taxon>Embryophyta</taxon>
        <taxon>Tracheophyta</taxon>
        <taxon>Spermatophyta</taxon>
        <taxon>Magnoliopsida</taxon>
        <taxon>Ranunculales</taxon>
        <taxon>Menispermaceae</taxon>
        <taxon>Menispermoideae</taxon>
        <taxon>Cissampelideae</taxon>
        <taxon>Stephania</taxon>
    </lineage>
</organism>
<sequence length="66" mass="7591">MKGLRSRVSGAQIETRATFEVRDFSSARAHDELREESFIARTARGGKRRRDDSNGDTTLVVDERWH</sequence>
<comment type="caution">
    <text evidence="2">The sequence shown here is derived from an EMBL/GenBank/DDBJ whole genome shotgun (WGS) entry which is preliminary data.</text>
</comment>
<evidence type="ECO:0000256" key="1">
    <source>
        <dbReference type="SAM" id="MobiDB-lite"/>
    </source>
</evidence>
<reference evidence="2 3" key="1">
    <citation type="submission" date="2024-01" db="EMBL/GenBank/DDBJ databases">
        <title>Genome assemblies of Stephania.</title>
        <authorList>
            <person name="Yang L."/>
        </authorList>
    </citation>
    <scope>NUCLEOTIDE SEQUENCE [LARGE SCALE GENOMIC DNA]</scope>
    <source>
        <strain evidence="2">JXDWG</strain>
        <tissue evidence="2">Leaf</tissue>
    </source>
</reference>
<keyword evidence="3" id="KW-1185">Reference proteome</keyword>
<dbReference type="Proteomes" id="UP001419268">
    <property type="component" value="Unassembled WGS sequence"/>
</dbReference>
<dbReference type="EMBL" id="JBBNAG010000011">
    <property type="protein sequence ID" value="KAK9094237.1"/>
    <property type="molecule type" value="Genomic_DNA"/>
</dbReference>
<accession>A0AAP0EM13</accession>
<protein>
    <submittedName>
        <fullName evidence="2">Uncharacterized protein</fullName>
    </submittedName>
</protein>
<gene>
    <name evidence="2" type="ORF">Scep_025706</name>
</gene>
<evidence type="ECO:0000313" key="3">
    <source>
        <dbReference type="Proteomes" id="UP001419268"/>
    </source>
</evidence>
<proteinExistence type="predicted"/>
<feature type="region of interest" description="Disordered" evidence="1">
    <location>
        <begin position="43"/>
        <end position="66"/>
    </location>
</feature>